<dbReference type="STRING" id="1505907.TEU_02950"/>
<name>A0A097QSC9_9EURY</name>
<proteinExistence type="predicted"/>
<evidence type="ECO:0000313" key="2">
    <source>
        <dbReference type="EMBL" id="AIU69383.1"/>
    </source>
</evidence>
<dbReference type="HOGENOM" id="CLU_066799_0_0_2"/>
<dbReference type="PANTHER" id="PTHR42685:SF20">
    <property type="entry name" value="HYDROGENASE, PUTATIVE-RELATED"/>
    <property type="match status" value="1"/>
</dbReference>
<sequence length="316" mass="36366">MIHIVGVGPAGASLAYYLKDEFKVRGYEIRKSPGAKPCAWAVPRSLEKYIKIPEEVILNKIYGQKIYLNNKLLSENYQRLPQGYILNKPSFIKWLLDGVDVKLGKSIKFKGQEPELRTRDGDITVIATGSIFHNESKWKFLTYQYILKDAKIEDDIIEIRFYTDFVGYIWVFPRGNKADVGIGGFLSHDELKARLDSFIKNDERFRYTKIERKEGAHIYAGGIKEELYNFKYPVIGEALGAVYPLTGEGIRPSIISSHALFRSIKYGKPFKEEFEKTGVPQQINFQKQLVEALLKAPPHLREVFIREYFKSSKNPL</sequence>
<dbReference type="Proteomes" id="UP000029980">
    <property type="component" value="Chromosome"/>
</dbReference>
<dbReference type="KEGG" id="teu:TEU_02950"/>
<organism evidence="2 3">
    <name type="scientific">Thermococcus eurythermalis</name>
    <dbReference type="NCBI Taxonomy" id="1505907"/>
    <lineage>
        <taxon>Archaea</taxon>
        <taxon>Methanobacteriati</taxon>
        <taxon>Methanobacteriota</taxon>
        <taxon>Thermococci</taxon>
        <taxon>Thermococcales</taxon>
        <taxon>Thermococcaceae</taxon>
        <taxon>Thermococcus</taxon>
    </lineage>
</organism>
<dbReference type="InterPro" id="IPR054715">
    <property type="entry name" value="GGR_cat"/>
</dbReference>
<keyword evidence="3" id="KW-1185">Reference proteome</keyword>
<dbReference type="PANTHER" id="PTHR42685">
    <property type="entry name" value="GERANYLGERANYL DIPHOSPHATE REDUCTASE"/>
    <property type="match status" value="1"/>
</dbReference>
<protein>
    <recommendedName>
        <fullName evidence="1">Digeranylgeranylglycerophospholipid reductase catalytic domain-containing protein</fullName>
    </recommendedName>
</protein>
<accession>A0A097QSC9</accession>
<reference evidence="2 3" key="1">
    <citation type="journal article" date="2015" name="Int. J. Syst. Evol. Microbiol.">
        <title>Thermococcus eurythermalis sp. nov., a conditional piezophilic hyperthermophilic archaeon with a wide temperature range isolated from an oil-immersed chimney in the Guaymas Basin.</title>
        <authorList>
            <person name="Zhao W."/>
            <person name="Zeng X."/>
            <person name="Xiao X."/>
        </authorList>
    </citation>
    <scope>NUCLEOTIDE SEQUENCE [LARGE SCALE GENOMIC DNA]</scope>
    <source>
        <strain evidence="2 3">A501</strain>
    </source>
</reference>
<dbReference type="InterPro" id="IPR036188">
    <property type="entry name" value="FAD/NAD-bd_sf"/>
</dbReference>
<dbReference type="Pfam" id="PF22578">
    <property type="entry name" value="GGR_cat"/>
    <property type="match status" value="1"/>
</dbReference>
<dbReference type="EMBL" id="CP008887">
    <property type="protein sequence ID" value="AIU69383.1"/>
    <property type="molecule type" value="Genomic_DNA"/>
</dbReference>
<gene>
    <name evidence="2" type="ORF">TEU_02950</name>
</gene>
<dbReference type="AlphaFoldDB" id="A0A097QSC9"/>
<dbReference type="InterPro" id="IPR050407">
    <property type="entry name" value="Geranylgeranyl_reductase"/>
</dbReference>
<dbReference type="Gene3D" id="3.50.50.60">
    <property type="entry name" value="FAD/NAD(P)-binding domain"/>
    <property type="match status" value="1"/>
</dbReference>
<evidence type="ECO:0000313" key="3">
    <source>
        <dbReference type="Proteomes" id="UP000029980"/>
    </source>
</evidence>
<dbReference type="SUPFAM" id="SSF51905">
    <property type="entry name" value="FAD/NAD(P)-binding domain"/>
    <property type="match status" value="1"/>
</dbReference>
<evidence type="ECO:0000259" key="1">
    <source>
        <dbReference type="Pfam" id="PF22578"/>
    </source>
</evidence>
<feature type="domain" description="Digeranylgeranylglycerophospholipid reductase catalytic" evidence="1">
    <location>
        <begin position="142"/>
        <end position="206"/>
    </location>
</feature>